<feature type="domain" description="Prenyltransferase alpha-alpha toroid" evidence="2">
    <location>
        <begin position="24"/>
        <end position="65"/>
    </location>
</feature>
<name>A0A1V3NVK4_9GAMM</name>
<evidence type="ECO:0000313" key="3">
    <source>
        <dbReference type="EMBL" id="OOG28842.1"/>
    </source>
</evidence>
<reference evidence="3 4" key="1">
    <citation type="submission" date="2017-02" db="EMBL/GenBank/DDBJ databases">
        <title>Genomic diversity within the haloalkaliphilic genus Thioalkalivibrio.</title>
        <authorList>
            <person name="Ahn A.-C."/>
            <person name="Meier-Kolthoff J."/>
            <person name="Overmars L."/>
            <person name="Richter M."/>
            <person name="Woyke T."/>
            <person name="Sorokin D.Y."/>
            <person name="Muyzer G."/>
        </authorList>
    </citation>
    <scope>NUCLEOTIDE SEQUENCE [LARGE SCALE GENOMIC DNA]</scope>
    <source>
        <strain evidence="3 4">ALJD</strain>
    </source>
</reference>
<proteinExistence type="predicted"/>
<protein>
    <recommendedName>
        <fullName evidence="2">Prenyltransferase alpha-alpha toroid domain-containing protein</fullName>
    </recommendedName>
</protein>
<dbReference type="GO" id="GO:0003824">
    <property type="term" value="F:catalytic activity"/>
    <property type="evidence" value="ECO:0007669"/>
    <property type="project" value="InterPro"/>
</dbReference>
<evidence type="ECO:0000313" key="4">
    <source>
        <dbReference type="Proteomes" id="UP000189462"/>
    </source>
</evidence>
<dbReference type="AlphaFoldDB" id="A0A1V3NVK4"/>
<dbReference type="Pfam" id="PF00432">
    <property type="entry name" value="Prenyltrans"/>
    <property type="match status" value="2"/>
</dbReference>
<dbReference type="Gene3D" id="1.50.10.20">
    <property type="match status" value="1"/>
</dbReference>
<dbReference type="InterPro" id="IPR008930">
    <property type="entry name" value="Terpenoid_cyclase/PrenylTrfase"/>
</dbReference>
<keyword evidence="1" id="KW-0677">Repeat</keyword>
<comment type="caution">
    <text evidence="3">The sequence shown here is derived from an EMBL/GenBank/DDBJ whole genome shotgun (WGS) entry which is preliminary data.</text>
</comment>
<evidence type="ECO:0000259" key="2">
    <source>
        <dbReference type="Pfam" id="PF00432"/>
    </source>
</evidence>
<gene>
    <name evidence="3" type="ORF">B1C78_00465</name>
</gene>
<dbReference type="STRING" id="108003.B1C78_00465"/>
<sequence length="292" mass="30558">MSVTPKRTGAGLAAAIPPAMARAAAYLRSRQSPSGGYCFYRAMGVEEPNLHDTYYALAGLHLAGEAPPRDEATRVFLHGFPVSAQVHGLYYHTLALTLLGEGSPPAAIRRKIAALPIHLPAPPVNSSAFQALAFTLQLKRKVGTPVDEAAIIAHLGTLEHPGGGFGAKANVIDTHWALTALDACAATAAASRTRDFLVRVQNRNFGFVLTVDSVAPTLETLFAGIHACRMLDLQVAHPHAAAGFALACQSGGGGFARAPMALPNIELTYQGLAVLAALGSVLQKRTNDDGRG</sequence>
<dbReference type="RefSeq" id="WP_139349751.1">
    <property type="nucleotide sequence ID" value="NZ_MVBK01000001.1"/>
</dbReference>
<accession>A0A1V3NVK4</accession>
<dbReference type="InterPro" id="IPR001330">
    <property type="entry name" value="Prenyltrans"/>
</dbReference>
<dbReference type="OrthoDB" id="9157289at2"/>
<feature type="domain" description="Prenyltransferase alpha-alpha toroid" evidence="2">
    <location>
        <begin position="144"/>
        <end position="282"/>
    </location>
</feature>
<dbReference type="SUPFAM" id="SSF48239">
    <property type="entry name" value="Terpenoid cyclases/Protein prenyltransferases"/>
    <property type="match status" value="1"/>
</dbReference>
<dbReference type="Proteomes" id="UP000189462">
    <property type="component" value="Unassembled WGS sequence"/>
</dbReference>
<evidence type="ECO:0000256" key="1">
    <source>
        <dbReference type="ARBA" id="ARBA00022737"/>
    </source>
</evidence>
<organism evidence="3 4">
    <name type="scientific">Thioalkalivibrio denitrificans</name>
    <dbReference type="NCBI Taxonomy" id="108003"/>
    <lineage>
        <taxon>Bacteria</taxon>
        <taxon>Pseudomonadati</taxon>
        <taxon>Pseudomonadota</taxon>
        <taxon>Gammaproteobacteria</taxon>
        <taxon>Chromatiales</taxon>
        <taxon>Ectothiorhodospiraceae</taxon>
        <taxon>Thioalkalivibrio</taxon>
    </lineage>
</organism>
<keyword evidence="4" id="KW-1185">Reference proteome</keyword>
<dbReference type="EMBL" id="MVBK01000001">
    <property type="protein sequence ID" value="OOG28842.1"/>
    <property type="molecule type" value="Genomic_DNA"/>
</dbReference>